<organism evidence="2 3">
    <name type="scientific">Lujinxingia sediminis</name>
    <dbReference type="NCBI Taxonomy" id="2480984"/>
    <lineage>
        <taxon>Bacteria</taxon>
        <taxon>Deltaproteobacteria</taxon>
        <taxon>Bradymonadales</taxon>
        <taxon>Lujinxingiaceae</taxon>
        <taxon>Lujinxingia</taxon>
    </lineage>
</organism>
<gene>
    <name evidence="2" type="ORF">EA187_18750</name>
</gene>
<proteinExistence type="predicted"/>
<keyword evidence="1" id="KW-1133">Transmembrane helix</keyword>
<protein>
    <submittedName>
        <fullName evidence="2">Uncharacterized protein</fullName>
    </submittedName>
</protein>
<evidence type="ECO:0000313" key="3">
    <source>
        <dbReference type="Proteomes" id="UP000282926"/>
    </source>
</evidence>
<dbReference type="Proteomes" id="UP000282926">
    <property type="component" value="Unassembled WGS sequence"/>
</dbReference>
<keyword evidence="1" id="KW-0812">Transmembrane</keyword>
<accession>A0ABY0CNY7</accession>
<evidence type="ECO:0000313" key="2">
    <source>
        <dbReference type="EMBL" id="RVU41384.1"/>
    </source>
</evidence>
<feature type="transmembrane region" description="Helical" evidence="1">
    <location>
        <begin position="7"/>
        <end position="24"/>
    </location>
</feature>
<keyword evidence="3" id="KW-1185">Reference proteome</keyword>
<feature type="transmembrane region" description="Helical" evidence="1">
    <location>
        <begin position="36"/>
        <end position="57"/>
    </location>
</feature>
<reference evidence="2 3" key="1">
    <citation type="submission" date="2019-01" db="EMBL/GenBank/DDBJ databases">
        <title>Lujinxingia litoralis gen. nov., sp. nov. and Lujinxingia sediminis gen. nov., sp. nov., new members in the order Bradymonadales, isolated from coastal sediment.</title>
        <authorList>
            <person name="Li C.-M."/>
        </authorList>
    </citation>
    <scope>NUCLEOTIDE SEQUENCE [LARGE SCALE GENOMIC DNA]</scope>
    <source>
        <strain evidence="2 3">SEH01</strain>
    </source>
</reference>
<comment type="caution">
    <text evidence="2">The sequence shown here is derived from an EMBL/GenBank/DDBJ whole genome shotgun (WGS) entry which is preliminary data.</text>
</comment>
<dbReference type="RefSeq" id="WP_127781265.1">
    <property type="nucleotide sequence ID" value="NZ_SADD01000018.1"/>
</dbReference>
<sequence>MGVLYLLIYIFGAIFVWVGSYRVLDDVLAGEPLMEAMQIGGFGVLMIVQAAILHAVVLHRRRDAGVLEAFEVPGRRWFGVAAAAWLAPILVAWAQFEWFVDPIRMFPVITVGGASALVMGGVSRLLRKHRLRWPLTIAAVALVGLPVGLLTVSLPMSHFNYHLSSVQVSMFQDHYGGLENVVFEADDPDYIAGHVSPIGEQTSEWLSALANAEEVDISEEIAAGRMRRLEDGTLVRVGEHGEELRLHEWASVSKDIDMAMEADRAQAAAEEAKRRAEWEVEIEKRRQGGRLFR</sequence>
<feature type="transmembrane region" description="Helical" evidence="1">
    <location>
        <begin position="102"/>
        <end position="123"/>
    </location>
</feature>
<name>A0ABY0CNY7_9DELT</name>
<keyword evidence="1" id="KW-0472">Membrane</keyword>
<dbReference type="EMBL" id="SADD01000018">
    <property type="protein sequence ID" value="RVU41384.1"/>
    <property type="molecule type" value="Genomic_DNA"/>
</dbReference>
<evidence type="ECO:0000256" key="1">
    <source>
        <dbReference type="SAM" id="Phobius"/>
    </source>
</evidence>
<feature type="transmembrane region" description="Helical" evidence="1">
    <location>
        <begin position="135"/>
        <end position="156"/>
    </location>
</feature>
<feature type="transmembrane region" description="Helical" evidence="1">
    <location>
        <begin position="77"/>
        <end position="96"/>
    </location>
</feature>